<proteinExistence type="predicted"/>
<dbReference type="EMBL" id="JBBPBM010000074">
    <property type="protein sequence ID" value="KAK8512309.1"/>
    <property type="molecule type" value="Genomic_DNA"/>
</dbReference>
<evidence type="ECO:0000313" key="2">
    <source>
        <dbReference type="EMBL" id="KAK8512309.1"/>
    </source>
</evidence>
<evidence type="ECO:0000313" key="3">
    <source>
        <dbReference type="Proteomes" id="UP001472677"/>
    </source>
</evidence>
<keyword evidence="3" id="KW-1185">Reference proteome</keyword>
<feature type="region of interest" description="Disordered" evidence="1">
    <location>
        <begin position="95"/>
        <end position="118"/>
    </location>
</feature>
<sequence length="363" mass="39557">MVAAVLQDNLVSREASVGAPQGQQTLVAVGGGAAKNAAYKASNPEKRSKAAMASTRDAVVIPTVAGTDVQVVDHVSEVSRDFHVAVKILEPSVKGRGGQSQTRSVALKGRSTKENVSRGLRVRRPGELCTPFRPTLAELGQNSSGRISQGALLEDTSRPGSVLHSSDGESMYDLSYEDGTMVAEEKVFSEFSSSAETEVGCFVGSLADRVIFRLGFVNSIRFEAHGFSGGVWLIWDTSIVVDILHISNQFINGRFKDSHGDAWVQFTAVYVSPSFMIQRHLWQQLEVVAPFNNIPWILGGNFNTILNVEERSGGSSQYIGASRLFSDFVCRSDLINLSFRGKPFTWSRGNLYQRLDRCSVNLS</sequence>
<dbReference type="InterPro" id="IPR036691">
    <property type="entry name" value="Endo/exonu/phosph_ase_sf"/>
</dbReference>
<accession>A0ABR2BYV2</accession>
<evidence type="ECO:0000256" key="1">
    <source>
        <dbReference type="SAM" id="MobiDB-lite"/>
    </source>
</evidence>
<protein>
    <recommendedName>
        <fullName evidence="4">Endonuclease/exonuclease/phosphatase domain-containing protein</fullName>
    </recommendedName>
</protein>
<evidence type="ECO:0008006" key="4">
    <source>
        <dbReference type="Google" id="ProtNLM"/>
    </source>
</evidence>
<gene>
    <name evidence="2" type="ORF">V6N12_032031</name>
</gene>
<name>A0ABR2BYV2_9ROSI</name>
<organism evidence="2 3">
    <name type="scientific">Hibiscus sabdariffa</name>
    <name type="common">roselle</name>
    <dbReference type="NCBI Taxonomy" id="183260"/>
    <lineage>
        <taxon>Eukaryota</taxon>
        <taxon>Viridiplantae</taxon>
        <taxon>Streptophyta</taxon>
        <taxon>Embryophyta</taxon>
        <taxon>Tracheophyta</taxon>
        <taxon>Spermatophyta</taxon>
        <taxon>Magnoliopsida</taxon>
        <taxon>eudicotyledons</taxon>
        <taxon>Gunneridae</taxon>
        <taxon>Pentapetalae</taxon>
        <taxon>rosids</taxon>
        <taxon>malvids</taxon>
        <taxon>Malvales</taxon>
        <taxon>Malvaceae</taxon>
        <taxon>Malvoideae</taxon>
        <taxon>Hibiscus</taxon>
    </lineage>
</organism>
<comment type="caution">
    <text evidence="2">The sequence shown here is derived from an EMBL/GenBank/DDBJ whole genome shotgun (WGS) entry which is preliminary data.</text>
</comment>
<reference evidence="2 3" key="1">
    <citation type="journal article" date="2024" name="G3 (Bethesda)">
        <title>Genome assembly of Hibiscus sabdariffa L. provides insights into metabolisms of medicinal natural products.</title>
        <authorList>
            <person name="Kim T."/>
        </authorList>
    </citation>
    <scope>NUCLEOTIDE SEQUENCE [LARGE SCALE GENOMIC DNA]</scope>
    <source>
        <strain evidence="2">TK-2024</strain>
        <tissue evidence="2">Old leaves</tissue>
    </source>
</reference>
<dbReference type="PANTHER" id="PTHR35218">
    <property type="entry name" value="RNASE H DOMAIN-CONTAINING PROTEIN"/>
    <property type="match status" value="1"/>
</dbReference>
<dbReference type="Gene3D" id="3.60.10.10">
    <property type="entry name" value="Endonuclease/exonuclease/phosphatase"/>
    <property type="match status" value="1"/>
</dbReference>
<dbReference type="Proteomes" id="UP001472677">
    <property type="component" value="Unassembled WGS sequence"/>
</dbReference>
<dbReference type="PANTHER" id="PTHR35218:SF9">
    <property type="entry name" value="ENDONUCLEASE_EXONUCLEASE_PHOSPHATASE DOMAIN-CONTAINING PROTEIN"/>
    <property type="match status" value="1"/>
</dbReference>
<dbReference type="SUPFAM" id="SSF56219">
    <property type="entry name" value="DNase I-like"/>
    <property type="match status" value="1"/>
</dbReference>